<dbReference type="InterPro" id="IPR037026">
    <property type="entry name" value="Vgr_OB-fold_dom_sf"/>
</dbReference>
<proteinExistence type="predicted"/>
<protein>
    <submittedName>
        <fullName evidence="1">Baseplate assembly protein</fullName>
    </submittedName>
</protein>
<reference evidence="1" key="1">
    <citation type="journal article" date="2021" name="Proc. Natl. Acad. Sci. U.S.A.">
        <title>A Catalog of Tens of Thousands of Viruses from Human Metagenomes Reveals Hidden Associations with Chronic Diseases.</title>
        <authorList>
            <person name="Tisza M.J."/>
            <person name="Buck C.B."/>
        </authorList>
    </citation>
    <scope>NUCLEOTIDE SEQUENCE</scope>
    <source>
        <strain evidence="1">Ct0FJ5</strain>
    </source>
</reference>
<dbReference type="InterPro" id="IPR013046">
    <property type="entry name" value="GpV/Gp45"/>
</dbReference>
<accession>A0A8S5NX55</accession>
<dbReference type="NCBIfam" id="TIGR01644">
    <property type="entry name" value="phage_P2_V"/>
    <property type="match status" value="1"/>
</dbReference>
<evidence type="ECO:0000313" key="1">
    <source>
        <dbReference type="EMBL" id="DAD99337.1"/>
    </source>
</evidence>
<sequence>MATDDRQLFSSLRRIIRIGNVSSVNPEAMTCRVIFRDMDNTVSDELPLLNTGSLYCKEYWLPTVNEQVVCLMIPNSGGTGNSEGVVLGSFFNEVDTPVKTGTGIRRIDFGDGSYIEHDSNTGNLTIQATGVITIKGAVLRINE</sequence>
<dbReference type="EMBL" id="BK015281">
    <property type="protein sequence ID" value="DAD99337.1"/>
    <property type="molecule type" value="Genomic_DNA"/>
</dbReference>
<name>A0A8S5NX55_9CAUD</name>
<organism evidence="1">
    <name type="scientific">Caudovirales sp. ct0FJ5</name>
    <dbReference type="NCBI Taxonomy" id="2825755"/>
    <lineage>
        <taxon>Viruses</taxon>
        <taxon>Duplodnaviria</taxon>
        <taxon>Heunggongvirae</taxon>
        <taxon>Uroviricota</taxon>
        <taxon>Caudoviricetes</taxon>
    </lineage>
</organism>
<dbReference type="Gene3D" id="2.40.50.230">
    <property type="entry name" value="Gp5 N-terminal domain"/>
    <property type="match status" value="1"/>
</dbReference>